<dbReference type="RefSeq" id="XP_030923189.1">
    <property type="nucleotide sequence ID" value="XM_031067329.1"/>
</dbReference>
<sequence>MDIDSDPNNLNVKSSEEVAAMQMDSSDSSAAQAKGKEKEELAETMDKLNIEGSSSGQAGTSSTNFKRKPVIIIVVGMAGSGKTTFLHRLVCHTQASNIRGYVMNLDPAVMTLPFGANIDIRDTVKYKEVMKQYNLGPNGGILTSLNLFATKFDEVVSVIEKRADQLDYVLVDTPGQIEIFTWSASGAIITEAFASTFPTVVTYVVDTPRSSSPVTFMSNMLYACSILYKTRLPLVLAFNKTDVAQHQFALEWMDDFEAFHVAVSSDSSYTSTLTQSLALVLDEFYKNLRSVGVSAVSGAGIDAFFKAIEASAEEYMETYKADLDKRWAEKQRLEEDRRKENLDKLRKDMEKSGGETVVLSTGLKDKGDRSKTMMDEEDEEIEDDDDDYERFTDDEDAIDEDEDEDEEVSRFSF</sequence>
<evidence type="ECO:0000256" key="5">
    <source>
        <dbReference type="RuleBase" id="RU365059"/>
    </source>
</evidence>
<dbReference type="InterPro" id="IPR030230">
    <property type="entry name" value="Gpn1/Npa3/XAB1"/>
</dbReference>
<dbReference type="EC" id="3.6.5.-" evidence="5"/>
<dbReference type="AlphaFoldDB" id="A0A7N2LWY6"/>
<feature type="compositionally biased region" description="Basic and acidic residues" evidence="6">
    <location>
        <begin position="363"/>
        <end position="374"/>
    </location>
</feature>
<dbReference type="SUPFAM" id="SSF52540">
    <property type="entry name" value="P-loop containing nucleoside triphosphate hydrolases"/>
    <property type="match status" value="1"/>
</dbReference>
<comment type="function">
    <text evidence="5">Small GTPase required for proper nuclear import of RNA polymerase II (RNAPII). May act at an RNAP assembly step prior to nuclear import.</text>
</comment>
<organism evidence="7 8">
    <name type="scientific">Quercus lobata</name>
    <name type="common">Valley oak</name>
    <dbReference type="NCBI Taxonomy" id="97700"/>
    <lineage>
        <taxon>Eukaryota</taxon>
        <taxon>Viridiplantae</taxon>
        <taxon>Streptophyta</taxon>
        <taxon>Embryophyta</taxon>
        <taxon>Tracheophyta</taxon>
        <taxon>Spermatophyta</taxon>
        <taxon>Magnoliopsida</taxon>
        <taxon>eudicotyledons</taxon>
        <taxon>Gunneridae</taxon>
        <taxon>Pentapetalae</taxon>
        <taxon>rosids</taxon>
        <taxon>fabids</taxon>
        <taxon>Fagales</taxon>
        <taxon>Fagaceae</taxon>
        <taxon>Quercus</taxon>
    </lineage>
</organism>
<dbReference type="Proteomes" id="UP000594261">
    <property type="component" value="Chromosome 6"/>
</dbReference>
<reference evidence="7 8" key="1">
    <citation type="journal article" date="2016" name="G3 (Bethesda)">
        <title>First Draft Assembly and Annotation of the Genome of a California Endemic Oak Quercus lobata Nee (Fagaceae).</title>
        <authorList>
            <person name="Sork V.L."/>
            <person name="Fitz-Gibbon S.T."/>
            <person name="Puiu D."/>
            <person name="Crepeau M."/>
            <person name="Gugger P.F."/>
            <person name="Sherman R."/>
            <person name="Stevens K."/>
            <person name="Langley C.H."/>
            <person name="Pellegrini M."/>
            <person name="Salzberg S.L."/>
        </authorList>
    </citation>
    <scope>NUCLEOTIDE SEQUENCE [LARGE SCALE GENOMIC DNA]</scope>
    <source>
        <strain evidence="7 8">cv. SW786</strain>
    </source>
</reference>
<keyword evidence="2 5" id="KW-0547">Nucleotide-binding</keyword>
<evidence type="ECO:0000256" key="2">
    <source>
        <dbReference type="ARBA" id="ARBA00022741"/>
    </source>
</evidence>
<dbReference type="FunFam" id="3.40.50.300:FF:000817">
    <property type="entry name" value="GPN-loop GTPase 1"/>
    <property type="match status" value="1"/>
</dbReference>
<evidence type="ECO:0000256" key="4">
    <source>
        <dbReference type="ARBA" id="ARBA00023134"/>
    </source>
</evidence>
<dbReference type="RefSeq" id="XP_030923188.1">
    <property type="nucleotide sequence ID" value="XM_031067328.1"/>
</dbReference>
<dbReference type="EMBL" id="LRBV02000006">
    <property type="status" value="NOT_ANNOTATED_CDS"/>
    <property type="molecule type" value="Genomic_DNA"/>
</dbReference>
<dbReference type="GO" id="GO:0005634">
    <property type="term" value="C:nucleus"/>
    <property type="evidence" value="ECO:0007669"/>
    <property type="project" value="UniProtKB-SubCell"/>
</dbReference>
<dbReference type="FunCoup" id="A0A7N2LWY6">
    <property type="interactions" value="3097"/>
</dbReference>
<gene>
    <name evidence="7" type="primary">LOC115950078</name>
</gene>
<dbReference type="CDD" id="cd17870">
    <property type="entry name" value="GPN1"/>
    <property type="match status" value="1"/>
</dbReference>
<feature type="compositionally biased region" description="Low complexity" evidence="6">
    <location>
        <begin position="19"/>
        <end position="33"/>
    </location>
</feature>
<dbReference type="OMA" id="MIIVFNK"/>
<comment type="subunit">
    <text evidence="5">Binds to RNA polymerase II.</text>
</comment>
<dbReference type="GO" id="GO:0003924">
    <property type="term" value="F:GTPase activity"/>
    <property type="evidence" value="ECO:0007669"/>
    <property type="project" value="InterPro"/>
</dbReference>
<keyword evidence="8" id="KW-1185">Reference proteome</keyword>
<dbReference type="RefSeq" id="XP_030923190.1">
    <property type="nucleotide sequence ID" value="XM_031067330.1"/>
</dbReference>
<protein>
    <recommendedName>
        <fullName evidence="5">GPN-loop GTPase</fullName>
        <ecNumber evidence="5">3.6.5.-</ecNumber>
    </recommendedName>
</protein>
<dbReference type="InParanoid" id="A0A7N2LWY6"/>
<dbReference type="GeneID" id="115950078"/>
<keyword evidence="4 5" id="KW-0342">GTP-binding</keyword>
<reference evidence="7" key="2">
    <citation type="submission" date="2021-01" db="UniProtKB">
        <authorList>
            <consortium name="EnsemblPlants"/>
        </authorList>
    </citation>
    <scope>IDENTIFICATION</scope>
</reference>
<comment type="subcellular location">
    <subcellularLocation>
        <location evidence="5">Cytoplasm</location>
    </subcellularLocation>
    <subcellularLocation>
        <location evidence="5">Nucleus</location>
    </subcellularLocation>
</comment>
<dbReference type="Gramene" id="QL06p012791:mrna">
    <property type="protein sequence ID" value="QL06p012791:mrna"/>
    <property type="gene ID" value="QL06p012791"/>
</dbReference>
<dbReference type="InterPro" id="IPR004130">
    <property type="entry name" value="Gpn"/>
</dbReference>
<evidence type="ECO:0000256" key="1">
    <source>
        <dbReference type="ARBA" id="ARBA00005290"/>
    </source>
</evidence>
<dbReference type="OrthoDB" id="243313at2759"/>
<evidence type="ECO:0000313" key="8">
    <source>
        <dbReference type="Proteomes" id="UP000594261"/>
    </source>
</evidence>
<dbReference type="GO" id="GO:0005737">
    <property type="term" value="C:cytoplasm"/>
    <property type="evidence" value="ECO:0007669"/>
    <property type="project" value="UniProtKB-SubCell"/>
</dbReference>
<proteinExistence type="inferred from homology"/>
<dbReference type="Pfam" id="PF03029">
    <property type="entry name" value="ATP_bind_1"/>
    <property type="match status" value="1"/>
</dbReference>
<keyword evidence="5" id="KW-0963">Cytoplasm</keyword>
<feature type="compositionally biased region" description="Polar residues" evidence="6">
    <location>
        <begin position="1"/>
        <end position="13"/>
    </location>
</feature>
<dbReference type="EnsemblPlants" id="QL06p012791:mrna">
    <property type="protein sequence ID" value="QL06p012791:mrna"/>
    <property type="gene ID" value="QL06p012791"/>
</dbReference>
<comment type="similarity">
    <text evidence="1 5">Belongs to the GPN-loop GTPase family.</text>
</comment>
<feature type="compositionally biased region" description="Acidic residues" evidence="6">
    <location>
        <begin position="375"/>
        <end position="407"/>
    </location>
</feature>
<keyword evidence="3 5" id="KW-0378">Hydrolase</keyword>
<dbReference type="GO" id="GO:0005525">
    <property type="term" value="F:GTP binding"/>
    <property type="evidence" value="ECO:0007669"/>
    <property type="project" value="UniProtKB-KW"/>
</dbReference>
<dbReference type="Gene3D" id="3.40.50.300">
    <property type="entry name" value="P-loop containing nucleotide triphosphate hydrolases"/>
    <property type="match status" value="1"/>
</dbReference>
<dbReference type="InterPro" id="IPR027417">
    <property type="entry name" value="P-loop_NTPase"/>
</dbReference>
<dbReference type="KEGG" id="qlo:115950078"/>
<evidence type="ECO:0000313" key="7">
    <source>
        <dbReference type="EnsemblPlants" id="QL06p012791:mrna"/>
    </source>
</evidence>
<feature type="compositionally biased region" description="Basic and acidic residues" evidence="6">
    <location>
        <begin position="344"/>
        <end position="353"/>
    </location>
</feature>
<accession>A0A7N2LWY6</accession>
<feature type="region of interest" description="Disordered" evidence="6">
    <location>
        <begin position="344"/>
        <end position="413"/>
    </location>
</feature>
<dbReference type="RefSeq" id="XP_030923187.1">
    <property type="nucleotide sequence ID" value="XM_031067327.1"/>
</dbReference>
<dbReference type="PANTHER" id="PTHR21231">
    <property type="entry name" value="XPA-BINDING PROTEIN 1-RELATED"/>
    <property type="match status" value="1"/>
</dbReference>
<feature type="region of interest" description="Disordered" evidence="6">
    <location>
        <begin position="1"/>
        <end position="41"/>
    </location>
</feature>
<dbReference type="PANTHER" id="PTHR21231:SF8">
    <property type="entry name" value="GPN-LOOP GTPASE 1"/>
    <property type="match status" value="1"/>
</dbReference>
<evidence type="ECO:0000256" key="6">
    <source>
        <dbReference type="SAM" id="MobiDB-lite"/>
    </source>
</evidence>
<evidence type="ECO:0000256" key="3">
    <source>
        <dbReference type="ARBA" id="ARBA00022801"/>
    </source>
</evidence>
<name>A0A7N2LWY6_QUELO</name>